<evidence type="ECO:0000259" key="2">
    <source>
        <dbReference type="Pfam" id="PF13649"/>
    </source>
</evidence>
<keyword evidence="4" id="KW-1185">Reference proteome</keyword>
<name>A0A0X8G6D3_9FLAO</name>
<dbReference type="Pfam" id="PF13649">
    <property type="entry name" value="Methyltransf_25"/>
    <property type="match status" value="1"/>
</dbReference>
<dbReference type="Proteomes" id="UP000059672">
    <property type="component" value="Chromosome"/>
</dbReference>
<proteinExistence type="predicted"/>
<accession>A0A0X8G6D3</accession>
<dbReference type="InterPro" id="IPR029063">
    <property type="entry name" value="SAM-dependent_MTases_sf"/>
</dbReference>
<feature type="domain" description="Methyltransferase" evidence="2">
    <location>
        <begin position="60"/>
        <end position="153"/>
    </location>
</feature>
<dbReference type="KEGG" id="lut:Lupro_06205"/>
<dbReference type="GO" id="GO:0016740">
    <property type="term" value="F:transferase activity"/>
    <property type="evidence" value="ECO:0007669"/>
    <property type="project" value="UniProtKB-KW"/>
</dbReference>
<gene>
    <name evidence="3" type="ORF">Lupro_06205</name>
</gene>
<reference evidence="4" key="1">
    <citation type="submission" date="2015-12" db="EMBL/GenBank/DDBJ databases">
        <title>Complete genome sequence of Lutibacter profundus strain LP1.</title>
        <authorList>
            <person name="Wissuwa J."/>
            <person name="Le Moine Bauer S."/>
            <person name="Stokke R."/>
            <person name="Dahle H."/>
            <person name="Steen I.H."/>
        </authorList>
    </citation>
    <scope>NUCLEOTIDE SEQUENCE [LARGE SCALE GENOMIC DNA]</scope>
    <source>
        <strain evidence="4">LP1</strain>
    </source>
</reference>
<keyword evidence="1" id="KW-0808">Transferase</keyword>
<dbReference type="PANTHER" id="PTHR43861">
    <property type="entry name" value="TRANS-ACONITATE 2-METHYLTRANSFERASE-RELATED"/>
    <property type="match status" value="1"/>
</dbReference>
<reference evidence="3 4" key="2">
    <citation type="journal article" date="2016" name="Int. J. Syst. Evol. Microbiol.">
        <title>Lutibacter profundi sp. nov., isolated from a deep-sea hydrothermal system on the Arctic Mid-Ocean Ridge and emended description of the genus Lutibacter.</title>
        <authorList>
            <person name="Le Moine Bauer S."/>
            <person name="Roalkvam I."/>
            <person name="Steen I.H."/>
            <person name="Dahle H."/>
        </authorList>
    </citation>
    <scope>NUCLEOTIDE SEQUENCE [LARGE SCALE GENOMIC DNA]</scope>
    <source>
        <strain evidence="3 4">LP1</strain>
    </source>
</reference>
<protein>
    <recommendedName>
        <fullName evidence="2">Methyltransferase domain-containing protein</fullName>
    </recommendedName>
</protein>
<dbReference type="STRING" id="1622118.Lupro_06205"/>
<evidence type="ECO:0000313" key="4">
    <source>
        <dbReference type="Proteomes" id="UP000059672"/>
    </source>
</evidence>
<dbReference type="InterPro" id="IPR041698">
    <property type="entry name" value="Methyltransf_25"/>
</dbReference>
<dbReference type="EMBL" id="CP013355">
    <property type="protein sequence ID" value="AMC10859.1"/>
    <property type="molecule type" value="Genomic_DNA"/>
</dbReference>
<dbReference type="CDD" id="cd02440">
    <property type="entry name" value="AdoMet_MTases"/>
    <property type="match status" value="1"/>
</dbReference>
<evidence type="ECO:0000313" key="3">
    <source>
        <dbReference type="EMBL" id="AMC10859.1"/>
    </source>
</evidence>
<dbReference type="AlphaFoldDB" id="A0A0X8G6D3"/>
<dbReference type="RefSeq" id="WP_068207435.1">
    <property type="nucleotide sequence ID" value="NZ_CP013355.1"/>
</dbReference>
<organism evidence="3 4">
    <name type="scientific">Lutibacter profundi</name>
    <dbReference type="NCBI Taxonomy" id="1622118"/>
    <lineage>
        <taxon>Bacteria</taxon>
        <taxon>Pseudomonadati</taxon>
        <taxon>Bacteroidota</taxon>
        <taxon>Flavobacteriia</taxon>
        <taxon>Flavobacteriales</taxon>
        <taxon>Flavobacteriaceae</taxon>
        <taxon>Lutibacter</taxon>
    </lineage>
</organism>
<dbReference type="SUPFAM" id="SSF53335">
    <property type="entry name" value="S-adenosyl-L-methionine-dependent methyltransferases"/>
    <property type="match status" value="1"/>
</dbReference>
<dbReference type="Gene3D" id="3.40.50.150">
    <property type="entry name" value="Vaccinia Virus protein VP39"/>
    <property type="match status" value="1"/>
</dbReference>
<evidence type="ECO:0000256" key="1">
    <source>
        <dbReference type="ARBA" id="ARBA00022679"/>
    </source>
</evidence>
<dbReference type="OrthoDB" id="9791837at2"/>
<sequence length="257" mass="30533">MNLSQEQQVQDNFYKFPYHYAVQFKQYFSMVYLFDWGLNYASAVELLLQKIAKNNNVKSIIDIGCGEGRLSRELCLKFPNVKVTGVDYSNRPIQLAKALNYELDIEFITANIIEDKLPQKYHVATLMEVYEHIEPKNAEQFLKGVYNILENNGILHLTVPHKNVPVAPHHFRHFSVKTLTDELEKHFEILEVIPFEKISAKRKWLMRIFANKVFILNHKKCNNWLYNYYKKKLFYVKDESQCQRIYVQCKKRLKTTI</sequence>